<evidence type="ECO:0000313" key="3">
    <source>
        <dbReference type="EMBL" id="SEH99509.1"/>
    </source>
</evidence>
<dbReference type="Proteomes" id="UP000182272">
    <property type="component" value="Chromosome I"/>
</dbReference>
<name>A0A1H6MNN9_9PSED</name>
<dbReference type="EMBL" id="LT629972">
    <property type="protein sequence ID" value="SEH99509.1"/>
    <property type="molecule type" value="Genomic_DNA"/>
</dbReference>
<evidence type="ECO:0000259" key="1">
    <source>
        <dbReference type="Pfam" id="PF07484"/>
    </source>
</evidence>
<evidence type="ECO:0000259" key="2">
    <source>
        <dbReference type="Pfam" id="PF12571"/>
    </source>
</evidence>
<organism evidence="3 4">
    <name type="scientific">Pseudomonas asplenii</name>
    <dbReference type="NCBI Taxonomy" id="53407"/>
    <lineage>
        <taxon>Bacteria</taxon>
        <taxon>Pseudomonadati</taxon>
        <taxon>Pseudomonadota</taxon>
        <taxon>Gammaproteobacteria</taxon>
        <taxon>Pseudomonadales</taxon>
        <taxon>Pseudomonadaceae</taxon>
        <taxon>Pseudomonas</taxon>
    </lineage>
</organism>
<dbReference type="CDD" id="cd19958">
    <property type="entry name" value="pyocin_knob"/>
    <property type="match status" value="1"/>
</dbReference>
<dbReference type="InterPro" id="IPR011083">
    <property type="entry name" value="Phage_tail_collar_dom"/>
</dbReference>
<evidence type="ECO:0000313" key="4">
    <source>
        <dbReference type="Proteomes" id="UP000182272"/>
    </source>
</evidence>
<dbReference type="OrthoDB" id="9810174at2"/>
<accession>A0A1H6MNN9</accession>
<dbReference type="Gene3D" id="3.90.1340.10">
    <property type="entry name" value="Phage tail collar domain"/>
    <property type="match status" value="1"/>
</dbReference>
<dbReference type="RefSeq" id="WP_019360754.1">
    <property type="nucleotide sequence ID" value="NZ_LT629972.1"/>
</dbReference>
<feature type="domain" description="Phage tail fibre protein N-terminal" evidence="2">
    <location>
        <begin position="3"/>
        <end position="158"/>
    </location>
</feature>
<protein>
    <submittedName>
        <fullName evidence="3">Microcystin-dependent protein</fullName>
    </submittedName>
</protein>
<dbReference type="Pfam" id="PF07484">
    <property type="entry name" value="Collar"/>
    <property type="match status" value="1"/>
</dbReference>
<dbReference type="Pfam" id="PF12571">
    <property type="entry name" value="Phage_tail_fib"/>
    <property type="match status" value="1"/>
</dbReference>
<dbReference type="InterPro" id="IPR037053">
    <property type="entry name" value="Phage_tail_collar_dom_sf"/>
</dbReference>
<feature type="domain" description="Phage tail collar" evidence="1">
    <location>
        <begin position="467"/>
        <end position="524"/>
    </location>
</feature>
<dbReference type="AlphaFoldDB" id="A0A1H6MNN9"/>
<sequence>MGATITVAGENLIAQKTGSQQPLVVSRFILANVPGLDPTAAVDRSAGKPPAAQIVGTFNVTRAGYVNTNQIVYSVMLGSDVGDFDWNYIALETAENVLLSVAYVPLQQKRKNILPQQIGNNVTRNFLLVFDGAKALTGVSIDASTWQHDFTIRLASIDERERAANRDIYGRACFLGSSLLVTRGSGAKVKIAPGTAYVEGIRVNLQEETQMDAVAGETVWVDVSLQRNLSDVVTRWSFSTTTGADKQDYTDSAGFRHYYVKIAAVAADSTLTDTRPTESIYGPLVSAYAVRNGDYTLLRARATRKEDVGLGNLPNAINHSPYIDNLDSLATSRAVNSAMVKAEQELDRLARSLGTAAKLNAGFNAGELMKVGAFGLGGAAVDISGQDPTKIVKSGLYAGNNLSNAPDSGWWFLDLHWISEGNCRQIWYSHHGTRMLTRVQIDGEWQQSYVEFYHSGNLNPQIIVPPGTVVSFAAPIAPTGYLKANGSAISRATFSGLFSVIGTTFGAGDGSTTFNLPDLRAEFVRGWDDDRGQDAGRGFGTFQAGQNASHSHTATSDVKGEHSHGIWPLALNISTSQGAGHYSVSPSLTNASTVAGAHSHTITVNPDGGNEARSRNVALLYCIKY</sequence>
<dbReference type="InterPro" id="IPR022225">
    <property type="entry name" value="Phage_tail_fibre_N"/>
</dbReference>
<gene>
    <name evidence="3" type="ORF">SAMN05216581_1089</name>
</gene>
<dbReference type="SUPFAM" id="SSF88874">
    <property type="entry name" value="Receptor-binding domain of short tail fibre protein gp12"/>
    <property type="match status" value="1"/>
</dbReference>
<reference evidence="3 4" key="1">
    <citation type="submission" date="2016-10" db="EMBL/GenBank/DDBJ databases">
        <authorList>
            <person name="de Groot N.N."/>
        </authorList>
    </citation>
    <scope>NUCLEOTIDE SEQUENCE [LARGE SCALE GENOMIC DNA]</scope>
    <source>
        <strain evidence="3 4">LMG 2158</strain>
    </source>
</reference>
<proteinExistence type="predicted"/>